<feature type="transmembrane region" description="Helical" evidence="2">
    <location>
        <begin position="12"/>
        <end position="30"/>
    </location>
</feature>
<reference evidence="3" key="1">
    <citation type="submission" date="2022-09" db="EMBL/GenBank/DDBJ databases">
        <authorList>
            <person name="Yuan C."/>
            <person name="Ke Z."/>
        </authorList>
    </citation>
    <scope>NUCLEOTIDE SEQUENCE</scope>
    <source>
        <strain evidence="3">LB-8</strain>
    </source>
</reference>
<dbReference type="Proteomes" id="UP001155483">
    <property type="component" value="Unassembled WGS sequence"/>
</dbReference>
<gene>
    <name evidence="3" type="ORF">OCK74_24500</name>
</gene>
<reference evidence="3" key="2">
    <citation type="submission" date="2023-04" db="EMBL/GenBank/DDBJ databases">
        <title>Paracnuella aquatica gen. nov., sp. nov., a member of the family Chitinophagaceae isolated from a hot spring.</title>
        <authorList>
            <person name="Wang C."/>
        </authorList>
    </citation>
    <scope>NUCLEOTIDE SEQUENCE</scope>
    <source>
        <strain evidence="3">LB-8</strain>
    </source>
</reference>
<keyword evidence="2" id="KW-1133">Transmembrane helix</keyword>
<dbReference type="RefSeq" id="WP_279299740.1">
    <property type="nucleotide sequence ID" value="NZ_JAOTIF010000032.1"/>
</dbReference>
<evidence type="ECO:0000313" key="3">
    <source>
        <dbReference type="EMBL" id="MCU7552303.1"/>
    </source>
</evidence>
<accession>A0A9X2Y288</accession>
<dbReference type="AlphaFoldDB" id="A0A9X2Y288"/>
<comment type="caution">
    <text evidence="3">The sequence shown here is derived from an EMBL/GenBank/DDBJ whole genome shotgun (WGS) entry which is preliminary data.</text>
</comment>
<evidence type="ECO:0000256" key="2">
    <source>
        <dbReference type="SAM" id="Phobius"/>
    </source>
</evidence>
<proteinExistence type="predicted"/>
<protein>
    <submittedName>
        <fullName evidence="3">Uncharacterized protein</fullName>
    </submittedName>
</protein>
<feature type="region of interest" description="Disordered" evidence="1">
    <location>
        <begin position="64"/>
        <end position="94"/>
    </location>
</feature>
<keyword evidence="4" id="KW-1185">Reference proteome</keyword>
<evidence type="ECO:0000313" key="4">
    <source>
        <dbReference type="Proteomes" id="UP001155483"/>
    </source>
</evidence>
<keyword evidence="2" id="KW-0812">Transmembrane</keyword>
<organism evidence="3 4">
    <name type="scientific">Paraflavisolibacter caeni</name>
    <dbReference type="NCBI Taxonomy" id="2982496"/>
    <lineage>
        <taxon>Bacteria</taxon>
        <taxon>Pseudomonadati</taxon>
        <taxon>Bacteroidota</taxon>
        <taxon>Chitinophagia</taxon>
        <taxon>Chitinophagales</taxon>
        <taxon>Chitinophagaceae</taxon>
        <taxon>Paraflavisolibacter</taxon>
    </lineage>
</organism>
<sequence>MENIAKPTTPILLSKAILLFVTAFTVYKAGKDAAFKDWFRVQKGSVASCGPNVSDRSLYREGDMSKFNNDHYSRKNDQPANKESGNGCPHQQGASTLCDLTGCKRRLLFYRFAM</sequence>
<name>A0A9X2Y288_9BACT</name>
<feature type="compositionally biased region" description="Basic and acidic residues" evidence="1">
    <location>
        <begin position="64"/>
        <end position="77"/>
    </location>
</feature>
<dbReference type="EMBL" id="JAOTIF010000032">
    <property type="protein sequence ID" value="MCU7552303.1"/>
    <property type="molecule type" value="Genomic_DNA"/>
</dbReference>
<evidence type="ECO:0000256" key="1">
    <source>
        <dbReference type="SAM" id="MobiDB-lite"/>
    </source>
</evidence>
<keyword evidence="2" id="KW-0472">Membrane</keyword>